<reference evidence="1 2" key="1">
    <citation type="journal article" date="2019" name="Fungal Biol. Biotechnol.">
        <title>Draft genome sequence of fastidious pathogen Ceratobasidium theobromae, which causes vascular-streak dieback in Theobroma cacao.</title>
        <authorList>
            <person name="Ali S.S."/>
            <person name="Asman A."/>
            <person name="Shao J."/>
            <person name="Firmansyah A.P."/>
            <person name="Susilo A.W."/>
            <person name="Rosmana A."/>
            <person name="McMahon P."/>
            <person name="Junaid M."/>
            <person name="Guest D."/>
            <person name="Kheng T.Y."/>
            <person name="Meinhardt L.W."/>
            <person name="Bailey B.A."/>
        </authorList>
    </citation>
    <scope>NUCLEOTIDE SEQUENCE [LARGE SCALE GENOMIC DNA]</scope>
    <source>
        <strain evidence="1 2">CT2</strain>
    </source>
</reference>
<sequence>MPKKSAAQLARERKLAAWRQNQKAIQCGDVLSQPTPFISHPVPDQHTFLLAEPLLSCNNPSSQPSAQHASGGTEPNVTEVDLEDLPFEDPKLEIAGSEDELGASGEDGTWVRDSDMADVDEDFEIRVDSQPIPPDEQVRLINDLEKLVKESFKGKGKLIKGSMVAATAVGRGKWAAESAQGWICQFWRTNTLPPHLHGTWNESVIEDEDLKSAILEYLRCIG</sequence>
<accession>A0A5N5Q8M5</accession>
<evidence type="ECO:0000313" key="1">
    <source>
        <dbReference type="EMBL" id="KAB5587771.1"/>
    </source>
</evidence>
<organism evidence="1 2">
    <name type="scientific">Ceratobasidium theobromae</name>
    <dbReference type="NCBI Taxonomy" id="1582974"/>
    <lineage>
        <taxon>Eukaryota</taxon>
        <taxon>Fungi</taxon>
        <taxon>Dikarya</taxon>
        <taxon>Basidiomycota</taxon>
        <taxon>Agaricomycotina</taxon>
        <taxon>Agaricomycetes</taxon>
        <taxon>Cantharellales</taxon>
        <taxon>Ceratobasidiaceae</taxon>
        <taxon>Ceratobasidium</taxon>
    </lineage>
</organism>
<protein>
    <submittedName>
        <fullName evidence="1">Uncharacterized protein</fullName>
    </submittedName>
</protein>
<proteinExistence type="predicted"/>
<comment type="caution">
    <text evidence="1">The sequence shown here is derived from an EMBL/GenBank/DDBJ whole genome shotgun (WGS) entry which is preliminary data.</text>
</comment>
<gene>
    <name evidence="1" type="ORF">CTheo_8787</name>
</gene>
<dbReference type="OrthoDB" id="3269211at2759"/>
<name>A0A5N5Q8M5_9AGAM</name>
<dbReference type="Proteomes" id="UP000383932">
    <property type="component" value="Unassembled WGS sequence"/>
</dbReference>
<keyword evidence="2" id="KW-1185">Reference proteome</keyword>
<dbReference type="EMBL" id="SSOP01000795">
    <property type="protein sequence ID" value="KAB5587771.1"/>
    <property type="molecule type" value="Genomic_DNA"/>
</dbReference>
<evidence type="ECO:0000313" key="2">
    <source>
        <dbReference type="Proteomes" id="UP000383932"/>
    </source>
</evidence>
<dbReference type="AlphaFoldDB" id="A0A5N5Q8M5"/>